<keyword evidence="2" id="KW-1185">Reference proteome</keyword>
<evidence type="ECO:0000313" key="2">
    <source>
        <dbReference type="Proteomes" id="UP001633002"/>
    </source>
</evidence>
<dbReference type="AlphaFoldDB" id="A0ABD3HAX8"/>
<name>A0ABD3HAX8_9MARC</name>
<protein>
    <submittedName>
        <fullName evidence="1">Uncharacterized protein</fullName>
    </submittedName>
</protein>
<sequence>MQLAGAATEDITLGLAVGSWVGGNVPGGAYDVRVPLLLILIGKRSAYHDGLAEVGGEKFFRKFKHNDLPIDCGLCSKLAVILELWFVCVLAVSVPTDSEKADVCEERGCEERSNFEGILRVRKLFTTASLDHQLTTEMCEGDADSLSFPEQDFLASSSETEVVPDMMEPLCADPSS</sequence>
<evidence type="ECO:0000313" key="1">
    <source>
        <dbReference type="EMBL" id="KAL3687221.1"/>
    </source>
</evidence>
<gene>
    <name evidence="1" type="ORF">R1sor_013530</name>
</gene>
<organism evidence="1 2">
    <name type="scientific">Riccia sorocarpa</name>
    <dbReference type="NCBI Taxonomy" id="122646"/>
    <lineage>
        <taxon>Eukaryota</taxon>
        <taxon>Viridiplantae</taxon>
        <taxon>Streptophyta</taxon>
        <taxon>Embryophyta</taxon>
        <taxon>Marchantiophyta</taxon>
        <taxon>Marchantiopsida</taxon>
        <taxon>Marchantiidae</taxon>
        <taxon>Marchantiales</taxon>
        <taxon>Ricciaceae</taxon>
        <taxon>Riccia</taxon>
    </lineage>
</organism>
<dbReference type="Proteomes" id="UP001633002">
    <property type="component" value="Unassembled WGS sequence"/>
</dbReference>
<accession>A0ABD3HAX8</accession>
<dbReference type="PANTHER" id="PTHR34958">
    <property type="entry name" value="CONDITIONAL LOSS-OF-GROWTH 1"/>
    <property type="match status" value="1"/>
</dbReference>
<reference evidence="1 2" key="1">
    <citation type="submission" date="2024-09" db="EMBL/GenBank/DDBJ databases">
        <title>Chromosome-scale assembly of Riccia sorocarpa.</title>
        <authorList>
            <person name="Paukszto L."/>
        </authorList>
    </citation>
    <scope>NUCLEOTIDE SEQUENCE [LARGE SCALE GENOMIC DNA]</scope>
    <source>
        <strain evidence="1">LP-2024</strain>
        <tissue evidence="1">Aerial parts of the thallus</tissue>
    </source>
</reference>
<proteinExistence type="predicted"/>
<comment type="caution">
    <text evidence="1">The sequence shown here is derived from an EMBL/GenBank/DDBJ whole genome shotgun (WGS) entry which is preliminary data.</text>
</comment>
<dbReference type="EMBL" id="JBJQOH010000004">
    <property type="protein sequence ID" value="KAL3687221.1"/>
    <property type="molecule type" value="Genomic_DNA"/>
</dbReference>
<dbReference type="PANTHER" id="PTHR34958:SF1">
    <property type="entry name" value="ARMADILLO-LIKE HELICAL DOMAIN-CONTAINING PROTEIN"/>
    <property type="match status" value="1"/>
</dbReference>